<accession>A0A2H3JHC8</accession>
<feature type="compositionally biased region" description="Low complexity" evidence="1">
    <location>
        <begin position="1"/>
        <end position="14"/>
    </location>
</feature>
<protein>
    <submittedName>
        <fullName evidence="2">Uncharacterized protein</fullName>
    </submittedName>
</protein>
<sequence length="62" mass="6402">MRIAPASITASASIGRRSCNPPGLASGRSAAPEARSQKPHPSLARASQDPSPEALTRIAFPH</sequence>
<evidence type="ECO:0000313" key="3">
    <source>
        <dbReference type="Proteomes" id="UP000218811"/>
    </source>
</evidence>
<feature type="region of interest" description="Disordered" evidence="1">
    <location>
        <begin position="1"/>
        <end position="62"/>
    </location>
</feature>
<evidence type="ECO:0000256" key="1">
    <source>
        <dbReference type="SAM" id="MobiDB-lite"/>
    </source>
</evidence>
<dbReference type="Proteomes" id="UP000218811">
    <property type="component" value="Unassembled WGS sequence"/>
</dbReference>
<reference evidence="2 3" key="1">
    <citation type="journal article" date="2012" name="Science">
        <title>The Paleozoic origin of enzymatic lignin decomposition reconstructed from 31 fungal genomes.</title>
        <authorList>
            <person name="Floudas D."/>
            <person name="Binder M."/>
            <person name="Riley R."/>
            <person name="Barry K."/>
            <person name="Blanchette R.A."/>
            <person name="Henrissat B."/>
            <person name="Martinez A.T."/>
            <person name="Otillar R."/>
            <person name="Spatafora J.W."/>
            <person name="Yadav J.S."/>
            <person name="Aerts A."/>
            <person name="Benoit I."/>
            <person name="Boyd A."/>
            <person name="Carlson A."/>
            <person name="Copeland A."/>
            <person name="Coutinho P.M."/>
            <person name="de Vries R.P."/>
            <person name="Ferreira P."/>
            <person name="Findley K."/>
            <person name="Foster B."/>
            <person name="Gaskell J."/>
            <person name="Glotzer D."/>
            <person name="Gorecki P."/>
            <person name="Heitman J."/>
            <person name="Hesse C."/>
            <person name="Hori C."/>
            <person name="Igarashi K."/>
            <person name="Jurgens J.A."/>
            <person name="Kallen N."/>
            <person name="Kersten P."/>
            <person name="Kohler A."/>
            <person name="Kuees U."/>
            <person name="Kumar T.K.A."/>
            <person name="Kuo A."/>
            <person name="LaButti K."/>
            <person name="Larrondo L.F."/>
            <person name="Lindquist E."/>
            <person name="Ling A."/>
            <person name="Lombard V."/>
            <person name="Lucas S."/>
            <person name="Lundell T."/>
            <person name="Martin R."/>
            <person name="McLaughlin D.J."/>
            <person name="Morgenstern I."/>
            <person name="Morin E."/>
            <person name="Murat C."/>
            <person name="Nagy L.G."/>
            <person name="Nolan M."/>
            <person name="Ohm R.A."/>
            <person name="Patyshakuliyeva A."/>
            <person name="Rokas A."/>
            <person name="Ruiz-Duenas F.J."/>
            <person name="Sabat G."/>
            <person name="Salamov A."/>
            <person name="Samejima M."/>
            <person name="Schmutz J."/>
            <person name="Slot J.C."/>
            <person name="St John F."/>
            <person name="Stenlid J."/>
            <person name="Sun H."/>
            <person name="Sun S."/>
            <person name="Syed K."/>
            <person name="Tsang A."/>
            <person name="Wiebenga A."/>
            <person name="Young D."/>
            <person name="Pisabarro A."/>
            <person name="Eastwood D.C."/>
            <person name="Martin F."/>
            <person name="Cullen D."/>
            <person name="Grigoriev I.V."/>
            <person name="Hibbett D.S."/>
        </authorList>
    </citation>
    <scope>NUCLEOTIDE SEQUENCE [LARGE SCALE GENOMIC DNA]</scope>
    <source>
        <strain evidence="2 3">MD-104</strain>
    </source>
</reference>
<gene>
    <name evidence="2" type="ORF">WOLCODRAFT_29440</name>
</gene>
<dbReference type="EMBL" id="KB467976">
    <property type="protein sequence ID" value="PCH39243.1"/>
    <property type="molecule type" value="Genomic_DNA"/>
</dbReference>
<dbReference type="AlphaFoldDB" id="A0A2H3JHC8"/>
<name>A0A2H3JHC8_WOLCO</name>
<keyword evidence="3" id="KW-1185">Reference proteome</keyword>
<proteinExistence type="predicted"/>
<evidence type="ECO:0000313" key="2">
    <source>
        <dbReference type="EMBL" id="PCH39243.1"/>
    </source>
</evidence>
<organism evidence="2 3">
    <name type="scientific">Wolfiporia cocos (strain MD-104)</name>
    <name type="common">Brown rot fungus</name>
    <dbReference type="NCBI Taxonomy" id="742152"/>
    <lineage>
        <taxon>Eukaryota</taxon>
        <taxon>Fungi</taxon>
        <taxon>Dikarya</taxon>
        <taxon>Basidiomycota</taxon>
        <taxon>Agaricomycotina</taxon>
        <taxon>Agaricomycetes</taxon>
        <taxon>Polyporales</taxon>
        <taxon>Phaeolaceae</taxon>
        <taxon>Wolfiporia</taxon>
    </lineage>
</organism>